<evidence type="ECO:0000256" key="7">
    <source>
        <dbReference type="ARBA" id="ARBA00023270"/>
    </source>
</evidence>
<evidence type="ECO:0000256" key="8">
    <source>
        <dbReference type="ARBA" id="ARBA00023277"/>
    </source>
</evidence>
<evidence type="ECO:0000313" key="9">
    <source>
        <dbReference type="EMBL" id="AZV76738.1"/>
    </source>
</evidence>
<evidence type="ECO:0000256" key="5">
    <source>
        <dbReference type="ARBA" id="ARBA00013063"/>
    </source>
</evidence>
<dbReference type="InterPro" id="IPR031337">
    <property type="entry name" value="KDPG/KHG_AS_1"/>
</dbReference>
<protein>
    <recommendedName>
        <fullName evidence="5">2-dehydro-3-deoxy-phosphogluconate aldolase</fullName>
        <ecNumber evidence="5">4.1.2.14</ecNumber>
    </recommendedName>
</protein>
<dbReference type="InterPro" id="IPR013785">
    <property type="entry name" value="Aldolase_TIM"/>
</dbReference>
<dbReference type="EMBL" id="CP033219">
    <property type="protein sequence ID" value="AZV76738.1"/>
    <property type="molecule type" value="Genomic_DNA"/>
</dbReference>
<dbReference type="NCBIfam" id="NF004325">
    <property type="entry name" value="PRK05718.1"/>
    <property type="match status" value="1"/>
</dbReference>
<dbReference type="OrthoDB" id="9805177at2"/>
<dbReference type="PANTHER" id="PTHR30246">
    <property type="entry name" value="2-KETO-3-DEOXY-6-PHOSPHOGLUCONATE ALDOLASE"/>
    <property type="match status" value="1"/>
</dbReference>
<keyword evidence="7" id="KW-0704">Schiff base</keyword>
<reference evidence="9 10" key="1">
    <citation type="submission" date="2018-10" db="EMBL/GenBank/DDBJ databases">
        <title>Parasedimentitalea marina sp. nov., a psychrophilic bacterium isolated from deep seawater of the New Britain Trench.</title>
        <authorList>
            <person name="Cao J."/>
        </authorList>
    </citation>
    <scope>NUCLEOTIDE SEQUENCE [LARGE SCALE GENOMIC DNA]</scope>
    <source>
        <strain evidence="9 10">W43</strain>
    </source>
</reference>
<dbReference type="AlphaFoldDB" id="A0A3T0MY99"/>
<name>A0A3T0MY99_9RHOB</name>
<evidence type="ECO:0000256" key="4">
    <source>
        <dbReference type="ARBA" id="ARBA00011233"/>
    </source>
</evidence>
<keyword evidence="10" id="KW-1185">Reference proteome</keyword>
<comment type="subunit">
    <text evidence="4">Homotrimer.</text>
</comment>
<accession>A0A3T0MY99</accession>
<evidence type="ECO:0000256" key="6">
    <source>
        <dbReference type="ARBA" id="ARBA00023239"/>
    </source>
</evidence>
<keyword evidence="8" id="KW-0119">Carbohydrate metabolism</keyword>
<dbReference type="CDD" id="cd00452">
    <property type="entry name" value="KDPG_aldolase"/>
    <property type="match status" value="1"/>
</dbReference>
<dbReference type="Proteomes" id="UP000283063">
    <property type="component" value="Chromosome"/>
</dbReference>
<keyword evidence="6 9" id="KW-0456">Lyase</keyword>
<dbReference type="InterPro" id="IPR000887">
    <property type="entry name" value="Aldlse_KDPG_KHG"/>
</dbReference>
<comment type="catalytic activity">
    <reaction evidence="1">
        <text>2-dehydro-3-deoxy-6-phospho-D-gluconate = D-glyceraldehyde 3-phosphate + pyruvate</text>
        <dbReference type="Rhea" id="RHEA:17089"/>
        <dbReference type="ChEBI" id="CHEBI:15361"/>
        <dbReference type="ChEBI" id="CHEBI:57569"/>
        <dbReference type="ChEBI" id="CHEBI:59776"/>
        <dbReference type="EC" id="4.1.2.14"/>
    </reaction>
</comment>
<gene>
    <name evidence="9" type="primary">eda</name>
    <name evidence="9" type="ORF">EBB79_01695</name>
</gene>
<sequence>MTPPGAKNNARTPPSMHMLCHQAPVIPVLTITDLAHAVPLAEALVAGGLPVLEVTLRTPAALQAISLMARVPGVTIGAGTVLNPNNAREAHRAGATFAVSPGATHPLIDCCEDLGLPLLPGAASATEIMQLIDRGFDLMKFFPAAATGGAAALQSFGGPLSQVHFCPTGGISQDSAKDYLALPNVACVGGSWVAPTKMVQDERWGEIRQLAHLARQLENGRHRANGTDRHKSDSK</sequence>
<evidence type="ECO:0000256" key="3">
    <source>
        <dbReference type="ARBA" id="ARBA00006906"/>
    </source>
</evidence>
<dbReference type="SUPFAM" id="SSF51569">
    <property type="entry name" value="Aldolase"/>
    <property type="match status" value="1"/>
</dbReference>
<dbReference type="PROSITE" id="PS00159">
    <property type="entry name" value="ALDOLASE_KDPG_KHG_1"/>
    <property type="match status" value="1"/>
</dbReference>
<comment type="similarity">
    <text evidence="3">Belongs to the KHG/KDPG aldolase family.</text>
</comment>
<organism evidence="9 10">
    <name type="scientific">Parasedimentitalea marina</name>
    <dbReference type="NCBI Taxonomy" id="2483033"/>
    <lineage>
        <taxon>Bacteria</taxon>
        <taxon>Pseudomonadati</taxon>
        <taxon>Pseudomonadota</taxon>
        <taxon>Alphaproteobacteria</taxon>
        <taxon>Rhodobacterales</taxon>
        <taxon>Paracoccaceae</taxon>
        <taxon>Parasedimentitalea</taxon>
    </lineage>
</organism>
<evidence type="ECO:0000313" key="10">
    <source>
        <dbReference type="Proteomes" id="UP000283063"/>
    </source>
</evidence>
<dbReference type="RefSeq" id="WP_127747178.1">
    <property type="nucleotide sequence ID" value="NZ_CP033219.1"/>
</dbReference>
<comment type="pathway">
    <text evidence="2">Carbohydrate acid metabolism; 2-dehydro-3-deoxy-D-gluconate degradation; D-glyceraldehyde 3-phosphate and pyruvate from 2-dehydro-3-deoxy-D-gluconate: step 2/2.</text>
</comment>
<dbReference type="InterPro" id="IPR031338">
    <property type="entry name" value="KDPG/KHG_AS_2"/>
</dbReference>
<dbReference type="EC" id="4.1.2.14" evidence="5"/>
<dbReference type="GO" id="GO:0008675">
    <property type="term" value="F:2-dehydro-3-deoxy-phosphogluconate aldolase activity"/>
    <property type="evidence" value="ECO:0007669"/>
    <property type="project" value="UniProtKB-EC"/>
</dbReference>
<evidence type="ECO:0000256" key="2">
    <source>
        <dbReference type="ARBA" id="ARBA00004736"/>
    </source>
</evidence>
<dbReference type="KEGG" id="sedi:EBB79_01695"/>
<dbReference type="Gene3D" id="3.20.20.70">
    <property type="entry name" value="Aldolase class I"/>
    <property type="match status" value="1"/>
</dbReference>
<evidence type="ECO:0000256" key="1">
    <source>
        <dbReference type="ARBA" id="ARBA00000654"/>
    </source>
</evidence>
<dbReference type="PANTHER" id="PTHR30246:SF1">
    <property type="entry name" value="2-DEHYDRO-3-DEOXY-6-PHOSPHOGALACTONATE ALDOLASE-RELATED"/>
    <property type="match status" value="1"/>
</dbReference>
<dbReference type="PROSITE" id="PS00160">
    <property type="entry name" value="ALDOLASE_KDPG_KHG_2"/>
    <property type="match status" value="1"/>
</dbReference>
<dbReference type="NCBIfam" id="TIGR01182">
    <property type="entry name" value="eda"/>
    <property type="match status" value="1"/>
</dbReference>
<proteinExistence type="inferred from homology"/>
<dbReference type="Pfam" id="PF01081">
    <property type="entry name" value="Aldolase"/>
    <property type="match status" value="1"/>
</dbReference>